<dbReference type="Proteomes" id="UP000285503">
    <property type="component" value="Unassembled WGS sequence"/>
</dbReference>
<protein>
    <submittedName>
        <fullName evidence="1">Uncharacterized protein</fullName>
    </submittedName>
</protein>
<evidence type="ECO:0000313" key="2">
    <source>
        <dbReference type="Proteomes" id="UP000285503"/>
    </source>
</evidence>
<comment type="caution">
    <text evidence="1">The sequence shown here is derived from an EMBL/GenBank/DDBJ whole genome shotgun (WGS) entry which is preliminary data.</text>
</comment>
<dbReference type="AlphaFoldDB" id="A0A415FCK3"/>
<accession>A0A415FCK3</accession>
<gene>
    <name evidence="1" type="ORF">DW075_25445</name>
</gene>
<proteinExistence type="predicted"/>
<reference evidence="1 2" key="1">
    <citation type="submission" date="2018-08" db="EMBL/GenBank/DDBJ databases">
        <title>A genome reference for cultivated species of the human gut microbiota.</title>
        <authorList>
            <person name="Zou Y."/>
            <person name="Xue W."/>
            <person name="Luo G."/>
        </authorList>
    </citation>
    <scope>NUCLEOTIDE SEQUENCE [LARGE SCALE GENOMIC DNA]</scope>
    <source>
        <strain evidence="1 2">AF46-11NS</strain>
    </source>
</reference>
<sequence length="81" mass="9181">MGYLINELNSAQRVTSVADEYISQMSNQINRLYQMNSNGQFDSTRVIIDGQMVSGRDSLVGFVLFAKDVERKTGKRFTLNI</sequence>
<evidence type="ECO:0000313" key="1">
    <source>
        <dbReference type="EMBL" id="RHK14822.1"/>
    </source>
</evidence>
<organism evidence="1 2">
    <name type="scientific">Bacteroides xylanisolvens</name>
    <dbReference type="NCBI Taxonomy" id="371601"/>
    <lineage>
        <taxon>Bacteria</taxon>
        <taxon>Pseudomonadati</taxon>
        <taxon>Bacteroidota</taxon>
        <taxon>Bacteroidia</taxon>
        <taxon>Bacteroidales</taxon>
        <taxon>Bacteroidaceae</taxon>
        <taxon>Bacteroides</taxon>
    </lineage>
</organism>
<name>A0A415FCK3_9BACE</name>
<dbReference type="EMBL" id="QRNE01000379">
    <property type="protein sequence ID" value="RHK14822.1"/>
    <property type="molecule type" value="Genomic_DNA"/>
</dbReference>